<protein>
    <submittedName>
        <fullName evidence="2">Glycosyl transferase family 2</fullName>
    </submittedName>
</protein>
<dbReference type="Gene3D" id="3.90.550.10">
    <property type="entry name" value="Spore Coat Polysaccharide Biosynthesis Protein SpsA, Chain A"/>
    <property type="match status" value="1"/>
</dbReference>
<dbReference type="PANTHER" id="PTHR10859">
    <property type="entry name" value="GLYCOSYL TRANSFERASE"/>
    <property type="match status" value="1"/>
</dbReference>
<accession>A0A1I2GEK0</accession>
<organism evidence="2 3">
    <name type="scientific">Thermoflexibacter ruber</name>
    <dbReference type="NCBI Taxonomy" id="1003"/>
    <lineage>
        <taxon>Bacteria</taxon>
        <taxon>Pseudomonadati</taxon>
        <taxon>Bacteroidota</taxon>
        <taxon>Cytophagia</taxon>
        <taxon>Cytophagales</taxon>
        <taxon>Thermoflexibacteraceae</taxon>
        <taxon>Thermoflexibacter</taxon>
    </lineage>
</organism>
<dbReference type="EMBL" id="FONY01000018">
    <property type="protein sequence ID" value="SFF16214.1"/>
    <property type="molecule type" value="Genomic_DNA"/>
</dbReference>
<dbReference type="SUPFAM" id="SSF53448">
    <property type="entry name" value="Nucleotide-diphospho-sugar transferases"/>
    <property type="match status" value="1"/>
</dbReference>
<dbReference type="AlphaFoldDB" id="A0A1I2GEK0"/>
<dbReference type="STRING" id="1003.SAMN04488541_101840"/>
<reference evidence="2 3" key="1">
    <citation type="submission" date="2016-10" db="EMBL/GenBank/DDBJ databases">
        <authorList>
            <person name="de Groot N.N."/>
        </authorList>
    </citation>
    <scope>NUCLEOTIDE SEQUENCE [LARGE SCALE GENOMIC DNA]</scope>
    <source>
        <strain>GEY</strain>
        <strain evidence="3">DSM 9560</strain>
    </source>
</reference>
<keyword evidence="2" id="KW-0808">Transferase</keyword>
<dbReference type="GO" id="GO:0016740">
    <property type="term" value="F:transferase activity"/>
    <property type="evidence" value="ECO:0007669"/>
    <property type="project" value="UniProtKB-KW"/>
</dbReference>
<feature type="domain" description="Glycosyltransferase 2-like" evidence="1">
    <location>
        <begin position="5"/>
        <end position="176"/>
    </location>
</feature>
<evidence type="ECO:0000259" key="1">
    <source>
        <dbReference type="Pfam" id="PF00535"/>
    </source>
</evidence>
<dbReference type="InterPro" id="IPR001173">
    <property type="entry name" value="Glyco_trans_2-like"/>
</dbReference>
<dbReference type="Proteomes" id="UP000199513">
    <property type="component" value="Unassembled WGS sequence"/>
</dbReference>
<dbReference type="InterPro" id="IPR029044">
    <property type="entry name" value="Nucleotide-diphossugar_trans"/>
</dbReference>
<dbReference type="GO" id="GO:0006487">
    <property type="term" value="P:protein N-linked glycosylation"/>
    <property type="evidence" value="ECO:0007669"/>
    <property type="project" value="TreeGrafter"/>
</dbReference>
<gene>
    <name evidence="2" type="ORF">SAMN04488541_101840</name>
</gene>
<dbReference type="PANTHER" id="PTHR10859:SF91">
    <property type="entry name" value="DOLICHYL-PHOSPHATE BETA-GLUCOSYLTRANSFERASE"/>
    <property type="match status" value="1"/>
</dbReference>
<sequence>MKFVFIIPCFNEEKRLNAEAFLEFCQTYPFVHFCFVDDGSRDGTAQLLENLHKANSMQIQFLQLPKNQGKAEAVRQGILHTAKQRQFAYIGYLDADLATPLSEIPFFIDLVVQKPHLILVAGSRISRMGASIERYLFRHYFGRVFATIVSAMLNLRFYDTQCGAKLIKSEIVEEIFKESFISPWLFDVEIVFRIMKMKDLENPVTLIYELPLNQWEEKGASKIKLIDLIRIPIELWRIGRKYR</sequence>
<keyword evidence="3" id="KW-1185">Reference proteome</keyword>
<dbReference type="Pfam" id="PF00535">
    <property type="entry name" value="Glycos_transf_2"/>
    <property type="match status" value="1"/>
</dbReference>
<evidence type="ECO:0000313" key="2">
    <source>
        <dbReference type="EMBL" id="SFF16214.1"/>
    </source>
</evidence>
<proteinExistence type="predicted"/>
<name>A0A1I2GEK0_9BACT</name>
<evidence type="ECO:0000313" key="3">
    <source>
        <dbReference type="Proteomes" id="UP000199513"/>
    </source>
</evidence>